<dbReference type="Pfam" id="PF03896">
    <property type="entry name" value="TRAP_alpha"/>
    <property type="match status" value="1"/>
</dbReference>
<feature type="chain" id="PRO_5008902328" evidence="11">
    <location>
        <begin position="31"/>
        <end position="274"/>
    </location>
</feature>
<dbReference type="PANTHER" id="PTHR12924">
    <property type="entry name" value="TRANSLOCON-ASSOCIATED PROTEIN, ALPHA SUBUNIT"/>
    <property type="match status" value="1"/>
</dbReference>
<keyword evidence="3 11" id="KW-0732">Signal</keyword>
<keyword evidence="4" id="KW-0256">Endoplasmic reticulum</keyword>
<keyword evidence="2 10" id="KW-0812">Transmembrane</keyword>
<feature type="compositionally biased region" description="Polar residues" evidence="9">
    <location>
        <begin position="219"/>
        <end position="242"/>
    </location>
</feature>
<organism evidence="12 13">
    <name type="scientific">Paracoccidioides brasiliensis</name>
    <dbReference type="NCBI Taxonomy" id="121759"/>
    <lineage>
        <taxon>Eukaryota</taxon>
        <taxon>Fungi</taxon>
        <taxon>Dikarya</taxon>
        <taxon>Ascomycota</taxon>
        <taxon>Pezizomycotina</taxon>
        <taxon>Eurotiomycetes</taxon>
        <taxon>Eurotiomycetidae</taxon>
        <taxon>Onygenales</taxon>
        <taxon>Ajellomycetaceae</taxon>
        <taxon>Paracoccidioides</taxon>
    </lineage>
</organism>
<comment type="similarity">
    <text evidence="8">Belongs to the IRC22 family.</text>
</comment>
<evidence type="ECO:0000256" key="5">
    <source>
        <dbReference type="ARBA" id="ARBA00022989"/>
    </source>
</evidence>
<evidence type="ECO:0000256" key="2">
    <source>
        <dbReference type="ARBA" id="ARBA00022692"/>
    </source>
</evidence>
<dbReference type="VEuPathDB" id="FungiDB:PABG_02669"/>
<evidence type="ECO:0000256" key="10">
    <source>
        <dbReference type="SAM" id="Phobius"/>
    </source>
</evidence>
<dbReference type="Proteomes" id="UP000242814">
    <property type="component" value="Unassembled WGS sequence"/>
</dbReference>
<dbReference type="PANTHER" id="PTHR12924:SF0">
    <property type="entry name" value="TRANSLOCON-ASSOCIATED PROTEIN SUBUNIT ALPHA"/>
    <property type="match status" value="1"/>
</dbReference>
<feature type="compositionally biased region" description="Basic residues" evidence="9">
    <location>
        <begin position="264"/>
        <end position="274"/>
    </location>
</feature>
<name>A0A1D2J9P0_PARBR</name>
<dbReference type="GO" id="GO:0005789">
    <property type="term" value="C:endoplasmic reticulum membrane"/>
    <property type="evidence" value="ECO:0007669"/>
    <property type="project" value="UniProtKB-SubCell"/>
</dbReference>
<evidence type="ECO:0000256" key="6">
    <source>
        <dbReference type="ARBA" id="ARBA00023136"/>
    </source>
</evidence>
<comment type="subcellular location">
    <subcellularLocation>
        <location evidence="1">Endoplasmic reticulum membrane</location>
        <topology evidence="1">Single-pass type I membrane protein</topology>
    </subcellularLocation>
</comment>
<evidence type="ECO:0000256" key="8">
    <source>
        <dbReference type="ARBA" id="ARBA00038311"/>
    </source>
</evidence>
<sequence>MSGELATANMGKFGLLSVALLSLQALLARGENPSAEPATEESKIPTLAVTVSATFPNSEFFGVKLVNGNPTQALLSITNEEPNPVTLNLVGGTLSTLEAPGKASRNARNLTVSRFDIEIPSGKQHTLGYAFVTEMHPQELRLNLAAIISNSEGRSFTVEAYNGTVSIVEPETSIFDPKVLFLYIFLLASFAGVAYFFYNIWIAPYFPQKRKGGDKVKKSSGQPKTETEQASVTGAERSSATSGKAYDTEWIPAHHIHRPEPRKVKSGGRTKSKA</sequence>
<comment type="caution">
    <text evidence="12">The sequence shown here is derived from an EMBL/GenBank/DDBJ whole genome shotgun (WGS) entry which is preliminary data.</text>
</comment>
<evidence type="ECO:0000256" key="11">
    <source>
        <dbReference type="SAM" id="SignalP"/>
    </source>
</evidence>
<evidence type="ECO:0000256" key="3">
    <source>
        <dbReference type="ARBA" id="ARBA00022729"/>
    </source>
</evidence>
<evidence type="ECO:0000313" key="12">
    <source>
        <dbReference type="EMBL" id="ODH21534.1"/>
    </source>
</evidence>
<dbReference type="EMBL" id="LZYO01000261">
    <property type="protein sequence ID" value="ODH21534.1"/>
    <property type="molecule type" value="Genomic_DNA"/>
</dbReference>
<dbReference type="AlphaFoldDB" id="A0A1D2J9P0"/>
<evidence type="ECO:0000256" key="4">
    <source>
        <dbReference type="ARBA" id="ARBA00022824"/>
    </source>
</evidence>
<protein>
    <submittedName>
        <fullName evidence="12">Uncharacterized protein</fullName>
    </submittedName>
</protein>
<keyword evidence="5 10" id="KW-1133">Transmembrane helix</keyword>
<accession>A0A1D2J9P0</accession>
<evidence type="ECO:0000256" key="1">
    <source>
        <dbReference type="ARBA" id="ARBA00004115"/>
    </source>
</evidence>
<keyword evidence="6 10" id="KW-0472">Membrane</keyword>
<comment type="function">
    <text evidence="7">Is probably involved in a pathway contributing to genomic integrity.</text>
</comment>
<dbReference type="VEuPathDB" id="FungiDB:PADG_01110"/>
<feature type="signal peptide" evidence="11">
    <location>
        <begin position="1"/>
        <end position="30"/>
    </location>
</feature>
<gene>
    <name evidence="12" type="ORF">ACO22_05655</name>
</gene>
<evidence type="ECO:0000256" key="7">
    <source>
        <dbReference type="ARBA" id="ARBA00037565"/>
    </source>
</evidence>
<dbReference type="InterPro" id="IPR005595">
    <property type="entry name" value="TRAP_alpha"/>
</dbReference>
<feature type="region of interest" description="Disordered" evidence="9">
    <location>
        <begin position="209"/>
        <end position="274"/>
    </location>
</feature>
<evidence type="ECO:0000256" key="9">
    <source>
        <dbReference type="SAM" id="MobiDB-lite"/>
    </source>
</evidence>
<proteinExistence type="inferred from homology"/>
<feature type="transmembrane region" description="Helical" evidence="10">
    <location>
        <begin position="180"/>
        <end position="201"/>
    </location>
</feature>
<evidence type="ECO:0000313" key="13">
    <source>
        <dbReference type="Proteomes" id="UP000242814"/>
    </source>
</evidence>
<reference evidence="12 13" key="1">
    <citation type="submission" date="2016-06" db="EMBL/GenBank/DDBJ databases">
        <authorList>
            <person name="Kjaerup R.B."/>
            <person name="Dalgaard T.S."/>
            <person name="Juul-Madsen H.R."/>
        </authorList>
    </citation>
    <scope>NUCLEOTIDE SEQUENCE [LARGE SCALE GENOMIC DNA]</scope>
    <source>
        <strain evidence="12 13">Pb300</strain>
    </source>
</reference>